<gene>
    <name evidence="2" type="ORF">KL867_19300</name>
</gene>
<comment type="caution">
    <text evidence="2">The sequence shown here is derived from an EMBL/GenBank/DDBJ whole genome shotgun (WGS) entry which is preliminary data.</text>
</comment>
<feature type="domain" description="GmrSD restriction endonucleases C-terminal" evidence="1">
    <location>
        <begin position="439"/>
        <end position="539"/>
    </location>
</feature>
<dbReference type="RefSeq" id="WP_215194193.1">
    <property type="nucleotide sequence ID" value="NZ_JAHHDY010000021.1"/>
</dbReference>
<organism evidence="2 3">
    <name type="scientific">Falsiruegeria litorea</name>
    <dbReference type="NCBI Taxonomy" id="1280831"/>
    <lineage>
        <taxon>Bacteria</taxon>
        <taxon>Pseudomonadati</taxon>
        <taxon>Pseudomonadota</taxon>
        <taxon>Alphaproteobacteria</taxon>
        <taxon>Rhodobacterales</taxon>
        <taxon>Roseobacteraceae</taxon>
        <taxon>Falsiruegeria</taxon>
    </lineage>
</organism>
<dbReference type="Gene3D" id="1.10.30.50">
    <property type="match status" value="1"/>
</dbReference>
<evidence type="ECO:0000259" key="1">
    <source>
        <dbReference type="Pfam" id="PF07510"/>
    </source>
</evidence>
<name>A0ABS5WVX4_9RHOB</name>
<dbReference type="EMBL" id="JAHHDY010000021">
    <property type="protein sequence ID" value="MBT3143216.1"/>
    <property type="molecule type" value="Genomic_DNA"/>
</dbReference>
<dbReference type="InterPro" id="IPR036737">
    <property type="entry name" value="OmpA-like_sf"/>
</dbReference>
<reference evidence="2 3" key="1">
    <citation type="submission" date="2021-05" db="EMBL/GenBank/DDBJ databases">
        <title>Draft genomes of marine bacteria isolated from model chitin particles.</title>
        <authorList>
            <person name="Datta M.S."/>
            <person name="Schwartzman J.A."/>
            <person name="Cordero O."/>
        </authorList>
    </citation>
    <scope>NUCLEOTIDE SEQUENCE [LARGE SCALE GENOMIC DNA]</scope>
    <source>
        <strain evidence="2 3">4E07</strain>
    </source>
</reference>
<dbReference type="InterPro" id="IPR011089">
    <property type="entry name" value="GmrSD_C"/>
</dbReference>
<sequence>MAEAFILIAFALLLLFAFWQWEKENENPPEVVAFRELPYDQRQTVLVAAQDGSMEAFITLKEQGVDFATPASVENPQEKWRFIDQDEVLRLMDAASSLPEDIQRDLADMVESQQAHDLLKEMAILEDLVESGQEIADLIASSDTARKVEESGLSVEELLGTAQIVESLETSGHSFEELLVAANAMKELAAAGSSLEDLLATAQTLAALEQAGQSLEDISQKIRNAEAQEAALVGALRRELGGLVSKVGGRIDDSGAIILPDTILFDQGKAQITPVLGKFLADACGPWLTVLKGSGVDIAEVKIEGHASSEWRSGSSARQAYLGNLDLSQRRSQAVLRSCLDFVSDKEVLEWARTHMIAVGYSSVRPVMRDGEEDRVASRRVVFSASPNRENLIDQIETEAVAYNRARFGRWTDPDGNCLDTRGELLAQMSTGQVTSSEDGCKVIRGKWTDPYSGRTLTNAQEVDVDHLVPLKWAWDRGASSWSQSKRIEFANDPTNLFVVHDHVNREKGAMGPDEWMPPKVEFQCEYITRFMRVATKYSLRLKPEEKTSVEQLRQYSCS</sequence>
<proteinExistence type="predicted"/>
<protein>
    <submittedName>
        <fullName evidence="2">DUF1524 domain-containing protein</fullName>
    </submittedName>
</protein>
<dbReference type="PANTHER" id="PTHR24094">
    <property type="entry name" value="SECRETED PROTEIN"/>
    <property type="match status" value="1"/>
</dbReference>
<evidence type="ECO:0000313" key="2">
    <source>
        <dbReference type="EMBL" id="MBT3143216.1"/>
    </source>
</evidence>
<keyword evidence="3" id="KW-1185">Reference proteome</keyword>
<dbReference type="SUPFAM" id="SSF103088">
    <property type="entry name" value="OmpA-like"/>
    <property type="match status" value="1"/>
</dbReference>
<accession>A0ABS5WVX4</accession>
<dbReference type="PANTHER" id="PTHR24094:SF15">
    <property type="entry name" value="AMP-DEPENDENT SYNTHETASE_LIGASE DOMAIN-CONTAINING PROTEIN-RELATED"/>
    <property type="match status" value="1"/>
</dbReference>
<evidence type="ECO:0000313" key="3">
    <source>
        <dbReference type="Proteomes" id="UP000763802"/>
    </source>
</evidence>
<dbReference type="Proteomes" id="UP000763802">
    <property type="component" value="Unassembled WGS sequence"/>
</dbReference>
<dbReference type="Pfam" id="PF07510">
    <property type="entry name" value="GmrSD_C"/>
    <property type="match status" value="1"/>
</dbReference>
<dbReference type="Gene3D" id="3.30.1330.60">
    <property type="entry name" value="OmpA-like domain"/>
    <property type="match status" value="1"/>
</dbReference>